<name>A0A9E7PPC7_9VIRU</name>
<dbReference type="EMBL" id="MW630113">
    <property type="protein sequence ID" value="UUY86216.1"/>
    <property type="molecule type" value="Genomic_DNA"/>
</dbReference>
<evidence type="ECO:0000313" key="2">
    <source>
        <dbReference type="EMBL" id="UUY86216.1"/>
    </source>
</evidence>
<accession>A0A9E7PPC7</accession>
<evidence type="ECO:0000313" key="3">
    <source>
        <dbReference type="Proteomes" id="UP001060024"/>
    </source>
</evidence>
<proteinExistence type="predicted"/>
<reference evidence="2" key="1">
    <citation type="submission" date="2021-02" db="EMBL/GenBank/DDBJ databases">
        <authorList>
            <person name="Chen J."/>
            <person name="Hu H."/>
            <person name="Huang J."/>
            <person name="Yan X."/>
        </authorList>
    </citation>
    <scope>NUCLEOTIDE SEQUENCE</scope>
    <source>
        <strain evidence="2">GDOU</strain>
    </source>
</reference>
<organism evidence="2 3">
    <name type="scientific">Largemouth bass virus</name>
    <dbReference type="NCBI Taxonomy" id="176656"/>
    <lineage>
        <taxon>Viruses</taxon>
        <taxon>Varidnaviria</taxon>
        <taxon>Bamfordvirae</taxon>
        <taxon>Nucleocytoviricota</taxon>
        <taxon>Megaviricetes</taxon>
        <taxon>Pimascovirales</taxon>
        <taxon>Pimascovirales incertae sedis</taxon>
        <taxon>Iridoviridae</taxon>
        <taxon>Alphairidovirinae</taxon>
        <taxon>Ranavirus</taxon>
        <taxon>Ranavirus micropterus1</taxon>
        <taxon>Santee-Cooper ranavirus</taxon>
    </lineage>
</organism>
<evidence type="ECO:0000256" key="1">
    <source>
        <dbReference type="SAM" id="Coils"/>
    </source>
</evidence>
<feature type="coiled-coil region" evidence="1">
    <location>
        <begin position="110"/>
        <end position="144"/>
    </location>
</feature>
<sequence>MELSNKTKLEIVGVLENLSSRDFRLAAWTAKHRIRKNPGDTPEEFLDTIISKGIEPLQFFHDLFTDLHLMLSASEIRNLAQADTAAASGPQAEPVVQPQYVTLERYEKDMRQSFSERAALVNRVQELETELAIVKSVVDRMQQTVQALQASAAPKPQPRKFASAGPNIVIPEKRSRSSLYSVFEDMSSQQFIRIRMALIDDQLETMGFKRLKGNMSNAPVKDIVDGLYSANSDRAFEAVLAANKIAYG</sequence>
<protein>
    <submittedName>
        <fullName evidence="2">Uncharacterized protein</fullName>
    </submittedName>
</protein>
<dbReference type="Proteomes" id="UP001060024">
    <property type="component" value="Segment"/>
</dbReference>
<keyword evidence="1" id="KW-0175">Coiled coil</keyword>